<keyword evidence="5 11" id="KW-0863">Zinc-finger</keyword>
<dbReference type="GeneID" id="103077347"/>
<feature type="domain" description="C2H2-type" evidence="12">
    <location>
        <begin position="560"/>
        <end position="587"/>
    </location>
</feature>
<evidence type="ECO:0000313" key="14">
    <source>
        <dbReference type="Proteomes" id="UP000265300"/>
    </source>
</evidence>
<dbReference type="FunFam" id="3.30.160.60:FF:002090">
    <property type="entry name" value="Zinc finger protein 473"/>
    <property type="match status" value="1"/>
</dbReference>
<dbReference type="FunFam" id="3.30.160.60:FF:002343">
    <property type="entry name" value="Zinc finger protein 33A"/>
    <property type="match status" value="2"/>
</dbReference>
<feature type="domain" description="C2H2-type" evidence="12">
    <location>
        <begin position="687"/>
        <end position="715"/>
    </location>
</feature>
<dbReference type="Pfam" id="PF01352">
    <property type="entry name" value="KRAB"/>
    <property type="match status" value="1"/>
</dbReference>
<keyword evidence="7" id="KW-0805">Transcription regulation</keyword>
<feature type="domain" description="C2H2-type" evidence="12">
    <location>
        <begin position="532"/>
        <end position="559"/>
    </location>
</feature>
<dbReference type="GO" id="GO:0000978">
    <property type="term" value="F:RNA polymerase II cis-regulatory region sequence-specific DNA binding"/>
    <property type="evidence" value="ECO:0007669"/>
    <property type="project" value="TreeGrafter"/>
</dbReference>
<dbReference type="FunCoup" id="A0A340YBT2">
    <property type="interactions" value="17"/>
</dbReference>
<feature type="domain" description="C2H2-type" evidence="12">
    <location>
        <begin position="280"/>
        <end position="307"/>
    </location>
</feature>
<proteinExistence type="inferred from homology"/>
<feature type="domain" description="KRAB" evidence="13">
    <location>
        <begin position="14"/>
        <end position="85"/>
    </location>
</feature>
<dbReference type="CTD" id="126375"/>
<feature type="domain" description="C2H2-type" evidence="12">
    <location>
        <begin position="448"/>
        <end position="475"/>
    </location>
</feature>
<evidence type="ECO:0000259" key="12">
    <source>
        <dbReference type="PROSITE" id="PS50157"/>
    </source>
</evidence>
<keyword evidence="14" id="KW-1185">Reference proteome</keyword>
<dbReference type="InterPro" id="IPR036051">
    <property type="entry name" value="KRAB_dom_sf"/>
</dbReference>
<evidence type="ECO:0000256" key="5">
    <source>
        <dbReference type="ARBA" id="ARBA00022771"/>
    </source>
</evidence>
<dbReference type="STRING" id="118797.A0A340YBT2"/>
<keyword evidence="9" id="KW-0804">Transcription</keyword>
<dbReference type="FunFam" id="3.30.160.60:FF:000047">
    <property type="entry name" value="zinc finger protein OZF"/>
    <property type="match status" value="1"/>
</dbReference>
<dbReference type="SMART" id="SM00355">
    <property type="entry name" value="ZnF_C2H2"/>
    <property type="match status" value="13"/>
</dbReference>
<evidence type="ECO:0000256" key="6">
    <source>
        <dbReference type="ARBA" id="ARBA00022833"/>
    </source>
</evidence>
<feature type="domain" description="C2H2-type" evidence="12">
    <location>
        <begin position="392"/>
        <end position="419"/>
    </location>
</feature>
<evidence type="ECO:0000256" key="10">
    <source>
        <dbReference type="ARBA" id="ARBA00023242"/>
    </source>
</evidence>
<dbReference type="FunFam" id="3.30.160.60:FF:001157">
    <property type="entry name" value="Zinc finger protein 793"/>
    <property type="match status" value="1"/>
</dbReference>
<dbReference type="AlphaFoldDB" id="A0A340YBT2"/>
<evidence type="ECO:0000256" key="9">
    <source>
        <dbReference type="ARBA" id="ARBA00023163"/>
    </source>
</evidence>
<dbReference type="FunFam" id="3.30.160.60:FF:000358">
    <property type="entry name" value="zinc finger protein 24"/>
    <property type="match status" value="1"/>
</dbReference>
<dbReference type="SMART" id="SM00349">
    <property type="entry name" value="KRAB"/>
    <property type="match status" value="1"/>
</dbReference>
<dbReference type="InterPro" id="IPR013087">
    <property type="entry name" value="Znf_C2H2_type"/>
</dbReference>
<dbReference type="PROSITE" id="PS50157">
    <property type="entry name" value="ZINC_FINGER_C2H2_2"/>
    <property type="match status" value="13"/>
</dbReference>
<dbReference type="InterPro" id="IPR050752">
    <property type="entry name" value="C2H2-ZF_domain"/>
</dbReference>
<dbReference type="PROSITE" id="PS00028">
    <property type="entry name" value="ZINC_FINGER_C2H2_1"/>
    <property type="match status" value="12"/>
</dbReference>
<dbReference type="Pfam" id="PF00096">
    <property type="entry name" value="zf-C2H2"/>
    <property type="match status" value="12"/>
</dbReference>
<dbReference type="SUPFAM" id="SSF109640">
    <property type="entry name" value="KRAB domain (Kruppel-associated box)"/>
    <property type="match status" value="1"/>
</dbReference>
<dbReference type="FunFam" id="3.30.160.60:FF:000355">
    <property type="entry name" value="zinc finger and SCAN domain-containing protein 20 isoform X1"/>
    <property type="match status" value="1"/>
</dbReference>
<sequence>MAAAALMDPAKDCVTFEDVAIYFSQEEWGLLDEAQRLLYCDVMLENFALIASLGLTSFRSHVVAQLEMGAEPWVPDRVDMTSAMARGAYRGPGSDFCHGTEGEESPAELSVSVEVSQDMNPKVVPSTQKGYPCDLCGLHLKDIVHPAEHQATHPWQKPHVCEAYRREFKFNANLHQPQMQQNVDKPIARNEGSTSLVKSCRDDTSKKPFTLREGGKAFVSRCGFLQHQVTPCVVEPHHSPEGVVDFPAMQFRKKCSEFQNALSDKSSLVQQRTHTGERPYECSKCGIFFSYAAGLFQHQRDHNRGKPYECGECGTFFSQQSSLIKHQRVHTGESPHVCSECGKFFSRSSNLIQHKRVHTGEKPYECSECGKFFSQRSNLIHHKRVHTGKSAHECSECGKSFNCNSSLIKHWRVHTGEKPYKCNECGKFFSHFDGLVQHQIVHTGERPYGCSVCGKAFSRSSDLMKHQRVHTGERPYECSECGKLFSQSSSLNSHRRLHTGERPYQCPECGKFFSQRSSFNNHRRLHTGERPYECLECGKTFRQSSNLRQHQKVHKPDKPYKCNECEKAFSQRSTLIRHQKIHTRERSSENVHPPSSARQHPLEINSESGLYEGAVSQKLNLVHPNIYAGEIPNGCSMAPEVLKDPTQEQISLSHIRTMGTAFFPSSPENQRSVLVQHEKIHSGERFYKCRECGKAFSQRSSLIQHQVFNQIGFMSTVN</sequence>
<dbReference type="Gene3D" id="3.30.160.60">
    <property type="entry name" value="Classic Zinc Finger"/>
    <property type="match status" value="12"/>
</dbReference>
<keyword evidence="8" id="KW-0238">DNA-binding</keyword>
<keyword evidence="3" id="KW-0479">Metal-binding</keyword>
<dbReference type="GO" id="GO:0005654">
    <property type="term" value="C:nucleoplasm"/>
    <property type="evidence" value="ECO:0007669"/>
    <property type="project" value="UniProtKB-ARBA"/>
</dbReference>
<protein>
    <submittedName>
        <fullName evidence="15">Zinc finger protein 792</fullName>
    </submittedName>
</protein>
<evidence type="ECO:0000256" key="1">
    <source>
        <dbReference type="ARBA" id="ARBA00004123"/>
    </source>
</evidence>
<dbReference type="PANTHER" id="PTHR24384">
    <property type="entry name" value="FINGER PUTATIVE TRANSCRIPTION FACTOR FAMILY-RELATED"/>
    <property type="match status" value="1"/>
</dbReference>
<feature type="domain" description="C2H2-type" evidence="12">
    <location>
        <begin position="308"/>
        <end position="335"/>
    </location>
</feature>
<dbReference type="GO" id="GO:0008270">
    <property type="term" value="F:zinc ion binding"/>
    <property type="evidence" value="ECO:0007669"/>
    <property type="project" value="UniProtKB-KW"/>
</dbReference>
<dbReference type="RefSeq" id="XP_007471156.1">
    <property type="nucleotide sequence ID" value="XM_007471094.1"/>
</dbReference>
<dbReference type="InterPro" id="IPR001909">
    <property type="entry name" value="KRAB"/>
</dbReference>
<feature type="domain" description="C2H2-type" evidence="12">
    <location>
        <begin position="336"/>
        <end position="363"/>
    </location>
</feature>
<organism evidence="14 15">
    <name type="scientific">Lipotes vexillifer</name>
    <name type="common">Yangtze river dolphin</name>
    <dbReference type="NCBI Taxonomy" id="118797"/>
    <lineage>
        <taxon>Eukaryota</taxon>
        <taxon>Metazoa</taxon>
        <taxon>Chordata</taxon>
        <taxon>Craniata</taxon>
        <taxon>Vertebrata</taxon>
        <taxon>Euteleostomi</taxon>
        <taxon>Mammalia</taxon>
        <taxon>Eutheria</taxon>
        <taxon>Laurasiatheria</taxon>
        <taxon>Artiodactyla</taxon>
        <taxon>Whippomorpha</taxon>
        <taxon>Cetacea</taxon>
        <taxon>Odontoceti</taxon>
        <taxon>Lipotidae</taxon>
        <taxon>Lipotes</taxon>
    </lineage>
</organism>
<keyword evidence="4" id="KW-0677">Repeat</keyword>
<feature type="domain" description="C2H2-type" evidence="12">
    <location>
        <begin position="476"/>
        <end position="503"/>
    </location>
</feature>
<evidence type="ECO:0000256" key="11">
    <source>
        <dbReference type="PROSITE-ProRule" id="PRU00042"/>
    </source>
</evidence>
<dbReference type="PROSITE" id="PS50805">
    <property type="entry name" value="KRAB"/>
    <property type="match status" value="1"/>
</dbReference>
<dbReference type="SUPFAM" id="SSF57667">
    <property type="entry name" value="beta-beta-alpha zinc fingers"/>
    <property type="match status" value="8"/>
</dbReference>
<evidence type="ECO:0000313" key="15">
    <source>
        <dbReference type="RefSeq" id="XP_007471156.1"/>
    </source>
</evidence>
<evidence type="ECO:0000256" key="3">
    <source>
        <dbReference type="ARBA" id="ARBA00022723"/>
    </source>
</evidence>
<dbReference type="FunFam" id="3.30.160.60:FF:000098">
    <property type="entry name" value="Zinc finger protein 614"/>
    <property type="match status" value="2"/>
</dbReference>
<dbReference type="InterPro" id="IPR036236">
    <property type="entry name" value="Znf_C2H2_sf"/>
</dbReference>
<dbReference type="OrthoDB" id="6077919at2759"/>
<comment type="subcellular location">
    <subcellularLocation>
        <location evidence="1">Nucleus</location>
    </subcellularLocation>
</comment>
<dbReference type="PANTHER" id="PTHR24384:SF246">
    <property type="entry name" value="GENE, 19965-RELATED"/>
    <property type="match status" value="1"/>
</dbReference>
<evidence type="ECO:0000259" key="13">
    <source>
        <dbReference type="PROSITE" id="PS50805"/>
    </source>
</evidence>
<evidence type="ECO:0000256" key="7">
    <source>
        <dbReference type="ARBA" id="ARBA00023015"/>
    </source>
</evidence>
<gene>
    <name evidence="15" type="primary">ZNF792</name>
</gene>
<feature type="domain" description="C2H2-type" evidence="12">
    <location>
        <begin position="420"/>
        <end position="447"/>
    </location>
</feature>
<dbReference type="FunFam" id="3.30.160.60:FF:000249">
    <property type="entry name" value="Zinc finger protein 154"/>
    <property type="match status" value="1"/>
</dbReference>
<dbReference type="CDD" id="cd07765">
    <property type="entry name" value="KRAB_A-box"/>
    <property type="match status" value="1"/>
</dbReference>
<dbReference type="Gene3D" id="6.10.140.140">
    <property type="match status" value="1"/>
</dbReference>
<feature type="domain" description="C2H2-type" evidence="12">
    <location>
        <begin position="131"/>
        <end position="158"/>
    </location>
</feature>
<keyword evidence="6" id="KW-0862">Zinc</keyword>
<evidence type="ECO:0000256" key="8">
    <source>
        <dbReference type="ARBA" id="ARBA00023125"/>
    </source>
</evidence>
<name>A0A340YBT2_LIPVE</name>
<dbReference type="InParanoid" id="A0A340YBT2"/>
<evidence type="ECO:0000256" key="2">
    <source>
        <dbReference type="ARBA" id="ARBA00006991"/>
    </source>
</evidence>
<dbReference type="KEGG" id="lve:103077347"/>
<feature type="domain" description="C2H2-type" evidence="12">
    <location>
        <begin position="364"/>
        <end position="391"/>
    </location>
</feature>
<dbReference type="FunFam" id="3.30.160.60:FF:000281">
    <property type="entry name" value="Zinc finger protein 558 isoform X1"/>
    <property type="match status" value="1"/>
</dbReference>
<dbReference type="Proteomes" id="UP000265300">
    <property type="component" value="Unplaced"/>
</dbReference>
<comment type="similarity">
    <text evidence="2">Belongs to the krueppel C2H2-type zinc-finger protein family.</text>
</comment>
<dbReference type="FunFam" id="3.30.160.60:FF:000914">
    <property type="entry name" value="Zinc finger protein 16"/>
    <property type="match status" value="1"/>
</dbReference>
<dbReference type="GO" id="GO:0045892">
    <property type="term" value="P:negative regulation of DNA-templated transcription"/>
    <property type="evidence" value="ECO:0007669"/>
    <property type="project" value="UniProtKB-ARBA"/>
</dbReference>
<feature type="domain" description="C2H2-type" evidence="12">
    <location>
        <begin position="504"/>
        <end position="531"/>
    </location>
</feature>
<dbReference type="GO" id="GO:0000981">
    <property type="term" value="F:DNA-binding transcription factor activity, RNA polymerase II-specific"/>
    <property type="evidence" value="ECO:0007669"/>
    <property type="project" value="TreeGrafter"/>
</dbReference>
<reference evidence="15" key="1">
    <citation type="submission" date="2025-08" db="UniProtKB">
        <authorList>
            <consortium name="RefSeq"/>
        </authorList>
    </citation>
    <scope>IDENTIFICATION</scope>
</reference>
<accession>A0A340YBT2</accession>
<keyword evidence="10" id="KW-0539">Nucleus</keyword>
<evidence type="ECO:0000256" key="4">
    <source>
        <dbReference type="ARBA" id="ARBA00022737"/>
    </source>
</evidence>